<evidence type="ECO:0000313" key="10">
    <source>
        <dbReference type="Proteomes" id="UP000029445"/>
    </source>
</evidence>
<dbReference type="PANTHER" id="PTHR12653">
    <property type="entry name" value="NADH-UBIQUINONE OXIDOREDUCTASE 13 KD-B SUBUNIT"/>
    <property type="match status" value="1"/>
</dbReference>
<dbReference type="STRING" id="294750.A0A095CIB1"/>
<dbReference type="GeneID" id="88181107"/>
<keyword evidence="8" id="KW-0472">Membrane</keyword>
<keyword evidence="3" id="KW-0813">Transport</keyword>
<reference evidence="9 10" key="1">
    <citation type="journal article" date="2011" name="MBio">
        <title>Genome variation in Cryptococcus gattii, an emerging pathogen of immunocompetent hosts.</title>
        <authorList>
            <person name="D'Souza C.A."/>
            <person name="Kronstad J.W."/>
            <person name="Taylor G."/>
            <person name="Warren R."/>
            <person name="Yuen M."/>
            <person name="Hu G."/>
            <person name="Jung W.H."/>
            <person name="Sham A."/>
            <person name="Kidd S.E."/>
            <person name="Tangen K."/>
            <person name="Lee N."/>
            <person name="Zeilmaker T."/>
            <person name="Sawkins J."/>
            <person name="McVicker G."/>
            <person name="Shah S."/>
            <person name="Gnerre S."/>
            <person name="Griggs A."/>
            <person name="Zeng Q."/>
            <person name="Bartlett K."/>
            <person name="Li W."/>
            <person name="Wang X."/>
            <person name="Heitman J."/>
            <person name="Stajich J.E."/>
            <person name="Fraser J.A."/>
            <person name="Meyer W."/>
            <person name="Carter D."/>
            <person name="Schein J."/>
            <person name="Krzywinski M."/>
            <person name="Kwon-Chung K.J."/>
            <person name="Varma A."/>
            <person name="Wang J."/>
            <person name="Brunham R."/>
            <person name="Fyfe M."/>
            <person name="Ouellette B.F."/>
            <person name="Siddiqui A."/>
            <person name="Marra M."/>
            <person name="Jones S."/>
            <person name="Holt R."/>
            <person name="Birren B.W."/>
            <person name="Galagan J.E."/>
            <person name="Cuomo C.A."/>
        </authorList>
    </citation>
    <scope>NUCLEOTIDE SEQUENCE [LARGE SCALE GENOMIC DNA]</scope>
    <source>
        <strain evidence="9 10">R265</strain>
    </source>
</reference>
<keyword evidence="10" id="KW-1185">Reference proteome</keyword>
<dbReference type="VEuPathDB" id="FungiDB:CNBG_4927"/>
<sequence length="131" mass="14502">MFRASRVALSALKPLKASTNLTGLAVHPDPLPALTSIYTSTLSSLSQLPAASVYRQATEALTKHRLAIVEKAQGDIEKAEKELGSIVEIIIQEAKSEEGLVVKMKDWKSWEGLMEEPHPGQWRYFEPLSDE</sequence>
<dbReference type="EMBL" id="CP025770">
    <property type="protein sequence ID" value="KGB79089.1"/>
    <property type="molecule type" value="Genomic_DNA"/>
</dbReference>
<name>A0A095CIB1_CRYD2</name>
<dbReference type="PANTHER" id="PTHR12653:SF0">
    <property type="entry name" value="NADH DEHYDROGENASE [UBIQUINONE] 1 ALPHA SUBCOMPLEX SUBUNIT 5"/>
    <property type="match status" value="1"/>
</dbReference>
<dbReference type="RefSeq" id="XP_062884787.1">
    <property type="nucleotide sequence ID" value="XM_063028832.1"/>
</dbReference>
<keyword evidence="7" id="KW-0496">Mitochondrion</keyword>
<dbReference type="OMA" id="ENQWKWP"/>
<dbReference type="GO" id="GO:0005743">
    <property type="term" value="C:mitochondrial inner membrane"/>
    <property type="evidence" value="ECO:0007669"/>
    <property type="project" value="UniProtKB-SubCell"/>
</dbReference>
<dbReference type="HOGENOM" id="CLU_099943_0_1_1"/>
<accession>A0A095CIB1</accession>
<dbReference type="Pfam" id="PF04716">
    <property type="entry name" value="ETC_C1_NDUFA5"/>
    <property type="match status" value="1"/>
</dbReference>
<keyword evidence="6" id="KW-0249">Electron transport</keyword>
<evidence type="ECO:0000256" key="2">
    <source>
        <dbReference type="ARBA" id="ARBA00010261"/>
    </source>
</evidence>
<evidence type="ECO:0000256" key="7">
    <source>
        <dbReference type="ARBA" id="ARBA00023128"/>
    </source>
</evidence>
<dbReference type="Proteomes" id="UP000029445">
    <property type="component" value="Chromosome 12"/>
</dbReference>
<dbReference type="OrthoDB" id="286811at2759"/>
<comment type="subcellular location">
    <subcellularLocation>
        <location evidence="1">Mitochondrion inner membrane</location>
        <topology evidence="1">Peripheral membrane protein</topology>
        <orientation evidence="1">Matrix side</orientation>
    </subcellularLocation>
</comment>
<reference evidence="9 10" key="2">
    <citation type="journal article" date="2018" name="Proc. Natl. Acad. Sci.">
        <title>RNAi is a critical determinant of centromere evolution in closely related fungi.</title>
        <authorList>
            <person name="Yadav V."/>
            <person name="Sun S."/>
            <person name="Billmyre R.B."/>
            <person name="Thimmappa B.C."/>
            <person name="Shea T."/>
            <person name="Lintner R."/>
            <person name="Bakkeren G."/>
            <person name="Cuomo C.A."/>
            <person name="Heitman J."/>
            <person name="Sanyal K."/>
        </authorList>
    </citation>
    <scope>NUCLEOTIDE SEQUENCE [LARGE SCALE GENOMIC DNA]</scope>
    <source>
        <strain evidence="9 10">R265</strain>
    </source>
</reference>
<gene>
    <name evidence="9" type="ORF">CNBG_4927</name>
</gene>
<keyword evidence="5" id="KW-0999">Mitochondrion inner membrane</keyword>
<dbReference type="KEGG" id="cdeu:CNBG_4927"/>
<evidence type="ECO:0000256" key="4">
    <source>
        <dbReference type="ARBA" id="ARBA00022660"/>
    </source>
</evidence>
<dbReference type="InterPro" id="IPR006806">
    <property type="entry name" value="NDUFA5"/>
</dbReference>
<dbReference type="AlphaFoldDB" id="A0A095CIB1"/>
<evidence type="ECO:0000256" key="5">
    <source>
        <dbReference type="ARBA" id="ARBA00022792"/>
    </source>
</evidence>
<dbReference type="GO" id="GO:0022904">
    <property type="term" value="P:respiratory electron transport chain"/>
    <property type="evidence" value="ECO:0007669"/>
    <property type="project" value="InterPro"/>
</dbReference>
<evidence type="ECO:0000256" key="3">
    <source>
        <dbReference type="ARBA" id="ARBA00022448"/>
    </source>
</evidence>
<evidence type="ECO:0000256" key="1">
    <source>
        <dbReference type="ARBA" id="ARBA00004443"/>
    </source>
</evidence>
<evidence type="ECO:0000313" key="9">
    <source>
        <dbReference type="EMBL" id="KGB79089.1"/>
    </source>
</evidence>
<protein>
    <submittedName>
        <fullName evidence="9">NADH dehydrogenase (Ubiquinone) 1 alpha subcomplex 5</fullName>
    </submittedName>
</protein>
<evidence type="ECO:0000256" key="8">
    <source>
        <dbReference type="ARBA" id="ARBA00023136"/>
    </source>
</evidence>
<proteinExistence type="inferred from homology"/>
<organism evidence="9 10">
    <name type="scientific">Cryptococcus deuterogattii (strain R265)</name>
    <name type="common">Cryptococcus gattii VGII (strain R265)</name>
    <dbReference type="NCBI Taxonomy" id="294750"/>
    <lineage>
        <taxon>Eukaryota</taxon>
        <taxon>Fungi</taxon>
        <taxon>Dikarya</taxon>
        <taxon>Basidiomycota</taxon>
        <taxon>Agaricomycotina</taxon>
        <taxon>Tremellomycetes</taxon>
        <taxon>Tremellales</taxon>
        <taxon>Cryptococcaceae</taxon>
        <taxon>Cryptococcus</taxon>
        <taxon>Cryptococcus gattii species complex</taxon>
    </lineage>
</organism>
<keyword evidence="9" id="KW-0830">Ubiquinone</keyword>
<evidence type="ECO:0000256" key="6">
    <source>
        <dbReference type="ARBA" id="ARBA00022982"/>
    </source>
</evidence>
<comment type="similarity">
    <text evidence="2">Belongs to the complex I NDUFA5 subunit family.</text>
</comment>
<keyword evidence="4" id="KW-0679">Respiratory chain</keyword>